<sequence>DARWLAHMHRLGILKEGYIYPKQERGFRDLLRKRMQLVRQRTPHILSIQNLVYRIKGVTLKGSKPLFRQ</sequence>
<keyword evidence="2" id="KW-1185">Reference proteome</keyword>
<evidence type="ECO:0000313" key="1">
    <source>
        <dbReference type="EMBL" id="MBN0989841.1"/>
    </source>
</evidence>
<proteinExistence type="predicted"/>
<dbReference type="EMBL" id="JAFFZP010000059">
    <property type="protein sequence ID" value="MBN0989841.1"/>
    <property type="molecule type" value="Genomic_DNA"/>
</dbReference>
<evidence type="ECO:0000313" key="2">
    <source>
        <dbReference type="Proteomes" id="UP000760472"/>
    </source>
</evidence>
<gene>
    <name evidence="1" type="ORF">JW498_20975</name>
</gene>
<dbReference type="Proteomes" id="UP000760472">
    <property type="component" value="Unassembled WGS sequence"/>
</dbReference>
<reference evidence="1 2" key="1">
    <citation type="submission" date="2021-02" db="EMBL/GenBank/DDBJ databases">
        <title>A novel species of genus Amphritea isolated from a fishpond in China.</title>
        <authorList>
            <person name="Lu H."/>
        </authorList>
    </citation>
    <scope>NUCLEOTIDE SEQUENCE [LARGE SCALE GENOMIC DNA]</scope>
    <source>
        <strain evidence="1 2">RP18W</strain>
    </source>
</reference>
<accession>A0ABS2WE62</accession>
<evidence type="ECO:0008006" key="3">
    <source>
        <dbReference type="Google" id="ProtNLM"/>
    </source>
</evidence>
<protein>
    <recommendedName>
        <fullName evidence="3">Transposase</fullName>
    </recommendedName>
</protein>
<feature type="non-terminal residue" evidence="1">
    <location>
        <position position="1"/>
    </location>
</feature>
<comment type="caution">
    <text evidence="1">The sequence shown here is derived from an EMBL/GenBank/DDBJ whole genome shotgun (WGS) entry which is preliminary data.</text>
</comment>
<organism evidence="1 2">
    <name type="scientific">Amphritea pacifica</name>
    <dbReference type="NCBI Taxonomy" id="2811233"/>
    <lineage>
        <taxon>Bacteria</taxon>
        <taxon>Pseudomonadati</taxon>
        <taxon>Pseudomonadota</taxon>
        <taxon>Gammaproteobacteria</taxon>
        <taxon>Oceanospirillales</taxon>
        <taxon>Oceanospirillaceae</taxon>
        <taxon>Amphritea</taxon>
    </lineage>
</organism>
<name>A0ABS2WE62_9GAMM</name>